<comment type="caution">
    <text evidence="4">The sequence shown here is derived from an EMBL/GenBank/DDBJ whole genome shotgun (WGS) entry which is preliminary data.</text>
</comment>
<dbReference type="PROSITE" id="PS00012">
    <property type="entry name" value="PHOSPHOPANTETHEINE"/>
    <property type="match status" value="1"/>
</dbReference>
<evidence type="ECO:0000259" key="3">
    <source>
        <dbReference type="PROSITE" id="PS50075"/>
    </source>
</evidence>
<keyword evidence="1" id="KW-0596">Phosphopantetheine</keyword>
<accession>A0ABT9BC11</accession>
<dbReference type="EMBL" id="JAUQSY010000008">
    <property type="protein sequence ID" value="MDO7875806.1"/>
    <property type="molecule type" value="Genomic_DNA"/>
</dbReference>
<proteinExistence type="predicted"/>
<evidence type="ECO:0000256" key="2">
    <source>
        <dbReference type="ARBA" id="ARBA00022553"/>
    </source>
</evidence>
<dbReference type="RefSeq" id="WP_305007131.1">
    <property type="nucleotide sequence ID" value="NZ_JAUQSY010000008.1"/>
</dbReference>
<keyword evidence="2" id="KW-0597">Phosphoprotein</keyword>
<organism evidence="4 5">
    <name type="scientific">Hymenobacter aranciens</name>
    <dbReference type="NCBI Taxonomy" id="3063996"/>
    <lineage>
        <taxon>Bacteria</taxon>
        <taxon>Pseudomonadati</taxon>
        <taxon>Bacteroidota</taxon>
        <taxon>Cytophagia</taxon>
        <taxon>Cytophagales</taxon>
        <taxon>Hymenobacteraceae</taxon>
        <taxon>Hymenobacter</taxon>
    </lineage>
</organism>
<evidence type="ECO:0000256" key="1">
    <source>
        <dbReference type="ARBA" id="ARBA00022450"/>
    </source>
</evidence>
<dbReference type="InterPro" id="IPR036736">
    <property type="entry name" value="ACP-like_sf"/>
</dbReference>
<dbReference type="Proteomes" id="UP001176429">
    <property type="component" value="Unassembled WGS sequence"/>
</dbReference>
<name>A0ABT9BC11_9BACT</name>
<protein>
    <submittedName>
        <fullName evidence="4">Phosphopantetheine-binding protein</fullName>
    </submittedName>
</protein>
<dbReference type="SUPFAM" id="SSF47336">
    <property type="entry name" value="ACP-like"/>
    <property type="match status" value="1"/>
</dbReference>
<sequence>MDALKAELKSLLVEHLNLTTVKPEEIGDDQPIFGDGLGLDSIDALEVIVLLQQHYGIRLTKAENGPKVLYSVNTIADYITEHRK</sequence>
<dbReference type="Pfam" id="PF00550">
    <property type="entry name" value="PP-binding"/>
    <property type="match status" value="1"/>
</dbReference>
<gene>
    <name evidence="4" type="ORF">Q5H93_13770</name>
</gene>
<evidence type="ECO:0000313" key="5">
    <source>
        <dbReference type="Proteomes" id="UP001176429"/>
    </source>
</evidence>
<dbReference type="InterPro" id="IPR009081">
    <property type="entry name" value="PP-bd_ACP"/>
</dbReference>
<dbReference type="Gene3D" id="1.10.1200.10">
    <property type="entry name" value="ACP-like"/>
    <property type="match status" value="1"/>
</dbReference>
<dbReference type="NCBIfam" id="NF006617">
    <property type="entry name" value="PRK09184.1"/>
    <property type="match status" value="1"/>
</dbReference>
<evidence type="ECO:0000313" key="4">
    <source>
        <dbReference type="EMBL" id="MDO7875806.1"/>
    </source>
</evidence>
<dbReference type="PROSITE" id="PS50075">
    <property type="entry name" value="CARRIER"/>
    <property type="match status" value="1"/>
</dbReference>
<reference evidence="4" key="1">
    <citation type="submission" date="2023-07" db="EMBL/GenBank/DDBJ databases">
        <authorList>
            <person name="Kim M.K."/>
        </authorList>
    </citation>
    <scope>NUCLEOTIDE SEQUENCE</scope>
    <source>
        <strain evidence="4">ASUV-10-1</strain>
    </source>
</reference>
<keyword evidence="5" id="KW-1185">Reference proteome</keyword>
<feature type="domain" description="Carrier" evidence="3">
    <location>
        <begin position="2"/>
        <end position="83"/>
    </location>
</feature>
<dbReference type="InterPro" id="IPR006162">
    <property type="entry name" value="Ppantetheine_attach_site"/>
</dbReference>